<dbReference type="PANTHER" id="PTHR43861">
    <property type="entry name" value="TRANS-ACONITATE 2-METHYLTRANSFERASE-RELATED"/>
    <property type="match status" value="1"/>
</dbReference>
<evidence type="ECO:0000256" key="2">
    <source>
        <dbReference type="ARBA" id="ARBA00022679"/>
    </source>
</evidence>
<dbReference type="GO" id="GO:0008168">
    <property type="term" value="F:methyltransferase activity"/>
    <property type="evidence" value="ECO:0007669"/>
    <property type="project" value="UniProtKB-KW"/>
</dbReference>
<name>A0A5J6FJH8_9ACTN</name>
<evidence type="ECO:0000256" key="1">
    <source>
        <dbReference type="ARBA" id="ARBA00022603"/>
    </source>
</evidence>
<evidence type="ECO:0000256" key="3">
    <source>
        <dbReference type="SAM" id="MobiDB-lite"/>
    </source>
</evidence>
<dbReference type="GO" id="GO:0017000">
    <property type="term" value="P:antibiotic biosynthetic process"/>
    <property type="evidence" value="ECO:0007669"/>
    <property type="project" value="UniProtKB-ARBA"/>
</dbReference>
<protein>
    <submittedName>
        <fullName evidence="5">Class I SAM-dependent methyltransferase</fullName>
    </submittedName>
</protein>
<proteinExistence type="predicted"/>
<dbReference type="CDD" id="cd02440">
    <property type="entry name" value="AdoMet_MTases"/>
    <property type="match status" value="1"/>
</dbReference>
<feature type="compositionally biased region" description="Gly residues" evidence="3">
    <location>
        <begin position="10"/>
        <end position="49"/>
    </location>
</feature>
<evidence type="ECO:0000259" key="4">
    <source>
        <dbReference type="Pfam" id="PF13649"/>
    </source>
</evidence>
<dbReference type="Gene3D" id="3.40.50.150">
    <property type="entry name" value="Vaccinia Virus protein VP39"/>
    <property type="match status" value="1"/>
</dbReference>
<dbReference type="AlphaFoldDB" id="A0A5J6FJH8"/>
<dbReference type="PANTHER" id="PTHR43861:SF1">
    <property type="entry name" value="TRANS-ACONITATE 2-METHYLTRANSFERASE"/>
    <property type="match status" value="1"/>
</dbReference>
<dbReference type="Pfam" id="PF13649">
    <property type="entry name" value="Methyltransf_25"/>
    <property type="match status" value="1"/>
</dbReference>
<gene>
    <name evidence="5" type="ORF">CP967_03695</name>
</gene>
<dbReference type="OrthoDB" id="3382693at2"/>
<dbReference type="KEGG" id="snk:CP967_03695"/>
<dbReference type="RefSeq" id="WP_150486541.1">
    <property type="nucleotide sequence ID" value="NZ_BMUV01000018.1"/>
</dbReference>
<keyword evidence="6" id="KW-1185">Reference proteome</keyword>
<feature type="region of interest" description="Disordered" evidence="3">
    <location>
        <begin position="1"/>
        <end position="61"/>
    </location>
</feature>
<dbReference type="SUPFAM" id="SSF53335">
    <property type="entry name" value="S-adenosyl-L-methionine-dependent methyltransferases"/>
    <property type="match status" value="1"/>
</dbReference>
<reference evidence="5 6" key="1">
    <citation type="submission" date="2017-09" db="EMBL/GenBank/DDBJ databases">
        <authorList>
            <person name="Lee N."/>
            <person name="Cho B.-K."/>
        </authorList>
    </citation>
    <scope>NUCLEOTIDE SEQUENCE [LARGE SCALE GENOMIC DNA]</scope>
    <source>
        <strain evidence="5 6">ATCC 12769</strain>
    </source>
</reference>
<keyword evidence="2 5" id="KW-0808">Transferase</keyword>
<dbReference type="InterPro" id="IPR041698">
    <property type="entry name" value="Methyltransf_25"/>
</dbReference>
<dbReference type="GO" id="GO:0032259">
    <property type="term" value="P:methylation"/>
    <property type="evidence" value="ECO:0007669"/>
    <property type="project" value="UniProtKB-KW"/>
</dbReference>
<dbReference type="Proteomes" id="UP000326178">
    <property type="component" value="Chromosome"/>
</dbReference>
<dbReference type="EMBL" id="CP023702">
    <property type="protein sequence ID" value="QEU76373.1"/>
    <property type="molecule type" value="Genomic_DNA"/>
</dbReference>
<accession>A0A5J6FJH8</accession>
<feature type="domain" description="Methyltransferase" evidence="4">
    <location>
        <begin position="97"/>
        <end position="193"/>
    </location>
</feature>
<keyword evidence="1 5" id="KW-0489">Methyltransferase</keyword>
<evidence type="ECO:0000313" key="6">
    <source>
        <dbReference type="Proteomes" id="UP000326178"/>
    </source>
</evidence>
<dbReference type="InterPro" id="IPR029063">
    <property type="entry name" value="SAM-dependent_MTases_sf"/>
</dbReference>
<organism evidence="5 6">
    <name type="scientific">Streptomyces nitrosporeus</name>
    <dbReference type="NCBI Taxonomy" id="28894"/>
    <lineage>
        <taxon>Bacteria</taxon>
        <taxon>Bacillati</taxon>
        <taxon>Actinomycetota</taxon>
        <taxon>Actinomycetes</taxon>
        <taxon>Kitasatosporales</taxon>
        <taxon>Streptomycetaceae</taxon>
        <taxon>Streptomyces</taxon>
    </lineage>
</organism>
<evidence type="ECO:0000313" key="5">
    <source>
        <dbReference type="EMBL" id="QEU76373.1"/>
    </source>
</evidence>
<sequence length="343" mass="36269">MSEHTAHSGHGQGHGQGSHPGHGHGGGHQGTGHGGAHGGHQGAGHGGAHGHAHDTGDFDWDVMGPLLEQEAELSRPQYEGAARWIAALPTAPEVRRILDIGSGPGVVSCLLAEVFPDAEVVAVDGTPALLERARARAERLGLAGRVRTVHAELPQDIGSLDEADLVWAGNTLHHIGDQRAALAALAQRLRPGGTLALAEGGLTARHLPRDTGLGRPGLETRLEAVREGWFDEMRDALPGAVRETEDWSGLFRAVGLEAQGTRSFLLDLPAPLPEAALDRVVADFTRKREVFAERLDAQDIAALDRLTDPADPAGIRRRGDVFMLSVRTVHLGRRAPGTGPEGR</sequence>